<reference evidence="2" key="1">
    <citation type="submission" date="2016-10" db="EMBL/GenBank/DDBJ databases">
        <authorList>
            <person name="Varghese N."/>
            <person name="Submissions S."/>
        </authorList>
    </citation>
    <scope>NUCLEOTIDE SEQUENCE [LARGE SCALE GENOMIC DNA]</scope>
    <source>
        <strain evidence="2">SP</strain>
    </source>
</reference>
<dbReference type="AlphaFoldDB" id="A0A1H3S6R6"/>
<dbReference type="Proteomes" id="UP000198935">
    <property type="component" value="Unassembled WGS sequence"/>
</dbReference>
<proteinExistence type="predicted"/>
<keyword evidence="2" id="KW-1185">Reference proteome</keyword>
<name>A0A1H3S6R6_9BACI</name>
<evidence type="ECO:0000313" key="2">
    <source>
        <dbReference type="Proteomes" id="UP000198935"/>
    </source>
</evidence>
<dbReference type="InterPro" id="IPR045527">
    <property type="entry name" value="DUF6470"/>
</dbReference>
<evidence type="ECO:0000313" key="1">
    <source>
        <dbReference type="EMBL" id="SDZ33420.1"/>
    </source>
</evidence>
<sequence>MKIMNVPHLNIQSQHAQIGLQQHQPEMSIKQRGADLRIDQELVGTLRISTTASRLYIDQSEAFADADLKGPLRRGKEWGTKGKQSVLEYIAKTARDGERLKKIENGTNVLSELARESGQLKVKEAHFTMVPKDIFRVRFDYVPSDVRISVDWPDPQIEVRRNDPDIRIPKWQSKVYLQQKNWIAFSVEGSTISKQL</sequence>
<dbReference type="EMBL" id="FNPI01000010">
    <property type="protein sequence ID" value="SDZ33420.1"/>
    <property type="molecule type" value="Genomic_DNA"/>
</dbReference>
<dbReference type="STRING" id="1503961.SAMN05421736_11025"/>
<accession>A0A1H3S6R6</accession>
<dbReference type="Pfam" id="PF20074">
    <property type="entry name" value="DUF6470"/>
    <property type="match status" value="1"/>
</dbReference>
<gene>
    <name evidence="1" type="ORF">SAMN05421736_11025</name>
</gene>
<protein>
    <submittedName>
        <fullName evidence="1">Uncharacterized protein</fullName>
    </submittedName>
</protein>
<organism evidence="1 2">
    <name type="scientific">Evansella caseinilytica</name>
    <dbReference type="NCBI Taxonomy" id="1503961"/>
    <lineage>
        <taxon>Bacteria</taxon>
        <taxon>Bacillati</taxon>
        <taxon>Bacillota</taxon>
        <taxon>Bacilli</taxon>
        <taxon>Bacillales</taxon>
        <taxon>Bacillaceae</taxon>
        <taxon>Evansella</taxon>
    </lineage>
</organism>